<protein>
    <recommendedName>
        <fullName evidence="9">ADP-dependent glucokinase</fullName>
    </recommendedName>
</protein>
<dbReference type="GO" id="GO:0043843">
    <property type="term" value="F:ADP-specific glucokinase activity"/>
    <property type="evidence" value="ECO:0000318"/>
    <property type="project" value="GO_Central"/>
</dbReference>
<evidence type="ECO:0000256" key="4">
    <source>
        <dbReference type="ARBA" id="ARBA00022777"/>
    </source>
</evidence>
<dbReference type="GO" id="GO:0006006">
    <property type="term" value="P:glucose metabolic process"/>
    <property type="evidence" value="ECO:0000318"/>
    <property type="project" value="GO_Central"/>
</dbReference>
<evidence type="ECO:0000256" key="6">
    <source>
        <dbReference type="ARBA" id="ARBA00023152"/>
    </source>
</evidence>
<dbReference type="GO" id="GO:0006096">
    <property type="term" value="P:glycolytic process"/>
    <property type="evidence" value="ECO:0007669"/>
    <property type="project" value="UniProtKB-KW"/>
</dbReference>
<keyword evidence="4" id="KW-0418">Kinase</keyword>
<dbReference type="Proteomes" id="UP000001593">
    <property type="component" value="Unassembled WGS sequence"/>
</dbReference>
<proteinExistence type="predicted"/>
<dbReference type="OrthoDB" id="5847021at2759"/>
<evidence type="ECO:0000313" key="7">
    <source>
        <dbReference type="EMBL" id="EDO35384.1"/>
    </source>
</evidence>
<reference evidence="7 8" key="1">
    <citation type="journal article" date="2007" name="Science">
        <title>Sea anemone genome reveals ancestral eumetazoan gene repertoire and genomic organization.</title>
        <authorList>
            <person name="Putnam N.H."/>
            <person name="Srivastava M."/>
            <person name="Hellsten U."/>
            <person name="Dirks B."/>
            <person name="Chapman J."/>
            <person name="Salamov A."/>
            <person name="Terry A."/>
            <person name="Shapiro H."/>
            <person name="Lindquist E."/>
            <person name="Kapitonov V.V."/>
            <person name="Jurka J."/>
            <person name="Genikhovich G."/>
            <person name="Grigoriev I.V."/>
            <person name="Lucas S.M."/>
            <person name="Steele R.E."/>
            <person name="Finnerty J.R."/>
            <person name="Technau U."/>
            <person name="Martindale M.Q."/>
            <person name="Rokhsar D.S."/>
        </authorList>
    </citation>
    <scope>NUCLEOTIDE SEQUENCE [LARGE SCALE GENOMIC DNA]</scope>
    <source>
        <strain evidence="8">CH2 X CH6</strain>
    </source>
</reference>
<evidence type="ECO:0008006" key="9">
    <source>
        <dbReference type="Google" id="ProtNLM"/>
    </source>
</evidence>
<dbReference type="InterPro" id="IPR007666">
    <property type="entry name" value="ADP_PFK/GK"/>
</dbReference>
<keyword evidence="3" id="KW-0479">Metal-binding</keyword>
<keyword evidence="1" id="KW-0963">Cytoplasm</keyword>
<dbReference type="OMA" id="YQICVAP"/>
<dbReference type="PhylomeDB" id="A7SLP2"/>
<keyword evidence="8" id="KW-1185">Reference proteome</keyword>
<dbReference type="InParanoid" id="A7SLP2"/>
<dbReference type="GO" id="GO:0005783">
    <property type="term" value="C:endoplasmic reticulum"/>
    <property type="evidence" value="ECO:0000318"/>
    <property type="project" value="GO_Central"/>
</dbReference>
<sequence>MLALEKRSRARLQQGPRPRIAIGFEATVDLSLNALELLKAIGIAPPARMYPHDAIENETALAETFAYFYAHSVASSRYVANKELFRKLSNLARKLESTRAIIGGTAVAFAIRFAKEQCDTVVAGRMTKATVEDLLPGNITIIGSQVPEDDIHLLLEFPGDEPWGEFTSQRANRMVLHSDEHNPYFTALEDLKTNTEQVKPNVVVIGGLHMMDNFPYKGNQRIERFTELSNYLGSLEKETKIHFEMGVFHEFELFSNLLEYVFPYSDSIGMNEQDLPNLLSMLKFNNITKVSTQKPRVAVVLDQMRQVYTLLRSKELHPNQRHVTRIHLHTLAFQAMLTTKGTWENAKSATAKASLTATRHVCGSRYIETHKSKVLMDDSFSLSVTQNSNRVPFNAENPVSCWEEKDYEFCVAPVLVCTEIKQTAGGGDNISAGGLSVQS</sequence>
<dbReference type="KEGG" id="nve:5506810"/>
<evidence type="ECO:0000256" key="2">
    <source>
        <dbReference type="ARBA" id="ARBA00022679"/>
    </source>
</evidence>
<dbReference type="AlphaFoldDB" id="A7SLP2"/>
<dbReference type="PANTHER" id="PTHR21208:SF1">
    <property type="entry name" value="ADP-DEPENDENT GLUCOKINASE"/>
    <property type="match status" value="1"/>
</dbReference>
<dbReference type="STRING" id="45351.A7SLP2"/>
<dbReference type="EMBL" id="DS469700">
    <property type="protein sequence ID" value="EDO35384.1"/>
    <property type="molecule type" value="Genomic_DNA"/>
</dbReference>
<dbReference type="Gene3D" id="3.40.1190.20">
    <property type="match status" value="1"/>
</dbReference>
<dbReference type="SUPFAM" id="SSF53613">
    <property type="entry name" value="Ribokinase-like"/>
    <property type="match status" value="1"/>
</dbReference>
<dbReference type="eggNOG" id="KOG4184">
    <property type="taxonomic scope" value="Eukaryota"/>
</dbReference>
<dbReference type="InterPro" id="IPR029056">
    <property type="entry name" value="Ribokinase-like"/>
</dbReference>
<name>A7SLP2_NEMVE</name>
<evidence type="ECO:0000256" key="5">
    <source>
        <dbReference type="ARBA" id="ARBA00022842"/>
    </source>
</evidence>
<evidence type="ECO:0000256" key="3">
    <source>
        <dbReference type="ARBA" id="ARBA00022723"/>
    </source>
</evidence>
<keyword evidence="6" id="KW-0324">Glycolysis</keyword>
<keyword evidence="5" id="KW-0460">Magnesium</keyword>
<gene>
    <name evidence="7" type="ORF">NEMVEDRAFT_v1g230488</name>
</gene>
<dbReference type="PANTHER" id="PTHR21208">
    <property type="entry name" value="ADP-DEPENDENT GLUCOKINASE"/>
    <property type="match status" value="1"/>
</dbReference>
<accession>A7SLP2</accession>
<evidence type="ECO:0000313" key="8">
    <source>
        <dbReference type="Proteomes" id="UP000001593"/>
    </source>
</evidence>
<dbReference type="HOGENOM" id="CLU_032362_0_0_1"/>
<keyword evidence="2" id="KW-0808">Transferase</keyword>
<dbReference type="GO" id="GO:0046872">
    <property type="term" value="F:metal ion binding"/>
    <property type="evidence" value="ECO:0007669"/>
    <property type="project" value="UniProtKB-KW"/>
</dbReference>
<evidence type="ECO:0000256" key="1">
    <source>
        <dbReference type="ARBA" id="ARBA00022490"/>
    </source>
</evidence>
<organism evidence="7 8">
    <name type="scientific">Nematostella vectensis</name>
    <name type="common">Starlet sea anemone</name>
    <dbReference type="NCBI Taxonomy" id="45351"/>
    <lineage>
        <taxon>Eukaryota</taxon>
        <taxon>Metazoa</taxon>
        <taxon>Cnidaria</taxon>
        <taxon>Anthozoa</taxon>
        <taxon>Hexacorallia</taxon>
        <taxon>Actiniaria</taxon>
        <taxon>Edwardsiidae</taxon>
        <taxon>Nematostella</taxon>
    </lineage>
</organism>
<dbReference type="PROSITE" id="PS51255">
    <property type="entry name" value="ADPK"/>
    <property type="match status" value="1"/>
</dbReference>
<dbReference type="Pfam" id="PF04587">
    <property type="entry name" value="ADP_PFK_GK"/>
    <property type="match status" value="1"/>
</dbReference>